<dbReference type="AlphaFoldDB" id="A0AAE0KVB0"/>
<feature type="domain" description="Fibrinogen C-terminal" evidence="2">
    <location>
        <begin position="48"/>
        <end position="99"/>
    </location>
</feature>
<gene>
    <name evidence="3" type="ORF">CYMTET_29041</name>
</gene>
<dbReference type="PROSITE" id="PS51406">
    <property type="entry name" value="FIBRINOGEN_C_2"/>
    <property type="match status" value="1"/>
</dbReference>
<dbReference type="NCBIfam" id="NF040941">
    <property type="entry name" value="GGGWT_bact"/>
    <property type="match status" value="1"/>
</dbReference>
<evidence type="ECO:0000256" key="1">
    <source>
        <dbReference type="SAM" id="MobiDB-lite"/>
    </source>
</evidence>
<dbReference type="SUPFAM" id="SSF56496">
    <property type="entry name" value="Fibrinogen C-terminal domain-like"/>
    <property type="match status" value="1"/>
</dbReference>
<comment type="caution">
    <text evidence="3">The sequence shown here is derived from an EMBL/GenBank/DDBJ whole genome shotgun (WGS) entry which is preliminary data.</text>
</comment>
<evidence type="ECO:0000313" key="4">
    <source>
        <dbReference type="Proteomes" id="UP001190700"/>
    </source>
</evidence>
<accession>A0AAE0KVB0</accession>
<dbReference type="InterPro" id="IPR036056">
    <property type="entry name" value="Fibrinogen-like_C"/>
</dbReference>
<dbReference type="Proteomes" id="UP001190700">
    <property type="component" value="Unassembled WGS sequence"/>
</dbReference>
<evidence type="ECO:0000259" key="2">
    <source>
        <dbReference type="PROSITE" id="PS51406"/>
    </source>
</evidence>
<proteinExistence type="predicted"/>
<keyword evidence="4" id="KW-1185">Reference proteome</keyword>
<sequence>MFKYVRSGATWESYPGKYCYSRASYTYSTQSTTSTDSNYDTYWFIPGVASDTILQSCKQHREAGYTTDGQYFIRPSGLGTDTIVVSCDQSTDGGGWTIVGAYTGANAESVLTATDTTNGNPLSYQHYSMQRKFKSEISADSIESLFKSSSGVYIKVNKPMFGTNKELADETLFTCPFACSTSSTSCPCGFVDCSCATCTTLAYSELNPSCMENTLSYCAGTGVSESACDIYNNARVQVQPITASSGGALTGGNLPSVGGVSVSLTIPANALASDVTMSIAETDPDGLSMPTDPKASASSQGGECSVDYMEGILRWPHL</sequence>
<reference evidence="3 4" key="1">
    <citation type="journal article" date="2015" name="Genome Biol. Evol.">
        <title>Comparative Genomics of a Bacterivorous Green Alga Reveals Evolutionary Causalities and Consequences of Phago-Mixotrophic Mode of Nutrition.</title>
        <authorList>
            <person name="Burns J.A."/>
            <person name="Paasch A."/>
            <person name="Narechania A."/>
            <person name="Kim E."/>
        </authorList>
    </citation>
    <scope>NUCLEOTIDE SEQUENCE [LARGE SCALE GENOMIC DNA]</scope>
    <source>
        <strain evidence="3 4">PLY_AMNH</strain>
    </source>
</reference>
<organism evidence="3 4">
    <name type="scientific">Cymbomonas tetramitiformis</name>
    <dbReference type="NCBI Taxonomy" id="36881"/>
    <lineage>
        <taxon>Eukaryota</taxon>
        <taxon>Viridiplantae</taxon>
        <taxon>Chlorophyta</taxon>
        <taxon>Pyramimonadophyceae</taxon>
        <taxon>Pyramimonadales</taxon>
        <taxon>Pyramimonadaceae</taxon>
        <taxon>Cymbomonas</taxon>
    </lineage>
</organism>
<dbReference type="InterPro" id="IPR014716">
    <property type="entry name" value="Fibrinogen_a/b/g_C_1"/>
</dbReference>
<dbReference type="EMBL" id="LGRX02016464">
    <property type="protein sequence ID" value="KAK3262083.1"/>
    <property type="molecule type" value="Genomic_DNA"/>
</dbReference>
<name>A0AAE0KVB0_9CHLO</name>
<dbReference type="InterPro" id="IPR002181">
    <property type="entry name" value="Fibrinogen_a/b/g_C_dom"/>
</dbReference>
<evidence type="ECO:0000313" key="3">
    <source>
        <dbReference type="EMBL" id="KAK3262083.1"/>
    </source>
</evidence>
<feature type="region of interest" description="Disordered" evidence="1">
    <location>
        <begin position="282"/>
        <end position="302"/>
    </location>
</feature>
<dbReference type="Gene3D" id="3.90.215.10">
    <property type="entry name" value="Gamma Fibrinogen, chain A, domain 1"/>
    <property type="match status" value="1"/>
</dbReference>
<protein>
    <recommendedName>
        <fullName evidence="2">Fibrinogen C-terminal domain-containing protein</fullName>
    </recommendedName>
</protein>
<dbReference type="Pfam" id="PF00147">
    <property type="entry name" value="Fibrinogen_C"/>
    <property type="match status" value="1"/>
</dbReference>